<keyword evidence="2" id="KW-1185">Reference proteome</keyword>
<comment type="caution">
    <text evidence="1">The sequence shown here is derived from an EMBL/GenBank/DDBJ whole genome shotgun (WGS) entry which is preliminary data.</text>
</comment>
<dbReference type="EMBL" id="DUZY01000001">
    <property type="protein sequence ID" value="DAD20708.1"/>
    <property type="molecule type" value="Genomic_DNA"/>
</dbReference>
<accession>A0A822XTD6</accession>
<gene>
    <name evidence="1" type="ORF">HUJ06_022171</name>
</gene>
<evidence type="ECO:0000313" key="2">
    <source>
        <dbReference type="Proteomes" id="UP000607653"/>
    </source>
</evidence>
<dbReference type="AlphaFoldDB" id="A0A822XTD6"/>
<proteinExistence type="predicted"/>
<organism evidence="1 2">
    <name type="scientific">Nelumbo nucifera</name>
    <name type="common">Sacred lotus</name>
    <dbReference type="NCBI Taxonomy" id="4432"/>
    <lineage>
        <taxon>Eukaryota</taxon>
        <taxon>Viridiplantae</taxon>
        <taxon>Streptophyta</taxon>
        <taxon>Embryophyta</taxon>
        <taxon>Tracheophyta</taxon>
        <taxon>Spermatophyta</taxon>
        <taxon>Magnoliopsida</taxon>
        <taxon>Proteales</taxon>
        <taxon>Nelumbonaceae</taxon>
        <taxon>Nelumbo</taxon>
    </lineage>
</organism>
<dbReference type="Proteomes" id="UP000607653">
    <property type="component" value="Unassembled WGS sequence"/>
</dbReference>
<evidence type="ECO:0000313" key="1">
    <source>
        <dbReference type="EMBL" id="DAD20708.1"/>
    </source>
</evidence>
<sequence length="97" mass="11362">MVGRRRREWERETGQGRPCRCRRLCPNEEDEVNSAFWWISKEEGEEERKKERRAREREWLRGGAAVASASGFERGRGIVESMVLRRGEKKGGKGGRR</sequence>
<reference evidence="1 2" key="1">
    <citation type="journal article" date="2020" name="Mol. Biol. Evol.">
        <title>Distinct Expression and Methylation Patterns for Genes with Different Fates following a Single Whole-Genome Duplication in Flowering Plants.</title>
        <authorList>
            <person name="Shi T."/>
            <person name="Rahmani R.S."/>
            <person name="Gugger P.F."/>
            <person name="Wang M."/>
            <person name="Li H."/>
            <person name="Zhang Y."/>
            <person name="Li Z."/>
            <person name="Wang Q."/>
            <person name="Van de Peer Y."/>
            <person name="Marchal K."/>
            <person name="Chen J."/>
        </authorList>
    </citation>
    <scope>NUCLEOTIDE SEQUENCE [LARGE SCALE GENOMIC DNA]</scope>
    <source>
        <tissue evidence="1">Leaf</tissue>
    </source>
</reference>
<name>A0A822XTD6_NELNU</name>
<protein>
    <submittedName>
        <fullName evidence="1">Uncharacterized protein</fullName>
    </submittedName>
</protein>